<dbReference type="Proteomes" id="UP001320245">
    <property type="component" value="Unassembled WGS sequence"/>
</dbReference>
<reference evidence="1 2" key="1">
    <citation type="journal article" date="2023" name="PLoS ONE">
        <title>Cytospora paraplurivora sp. nov. isolated from orchards with fruit tree decline syndrome in Ontario, Canada.</title>
        <authorList>
            <person name="Ilyukhin E."/>
            <person name="Nguyen H.D.T."/>
            <person name="Castle A.J."/>
            <person name="Ellouze W."/>
        </authorList>
    </citation>
    <scope>NUCLEOTIDE SEQUENCE [LARGE SCALE GENOMIC DNA]</scope>
    <source>
        <strain evidence="1 2">FDS-564</strain>
    </source>
</reference>
<organism evidence="1 2">
    <name type="scientific">Cytospora paraplurivora</name>
    <dbReference type="NCBI Taxonomy" id="2898453"/>
    <lineage>
        <taxon>Eukaryota</taxon>
        <taxon>Fungi</taxon>
        <taxon>Dikarya</taxon>
        <taxon>Ascomycota</taxon>
        <taxon>Pezizomycotina</taxon>
        <taxon>Sordariomycetes</taxon>
        <taxon>Sordariomycetidae</taxon>
        <taxon>Diaporthales</taxon>
        <taxon>Cytosporaceae</taxon>
        <taxon>Cytospora</taxon>
    </lineage>
</organism>
<accession>A0AAN9U8Z0</accession>
<protein>
    <submittedName>
        <fullName evidence="1">Uncharacterized protein</fullName>
    </submittedName>
</protein>
<dbReference type="EMBL" id="JAJSPL020000019">
    <property type="protein sequence ID" value="KAK7740775.1"/>
    <property type="molecule type" value="Genomic_DNA"/>
</dbReference>
<dbReference type="AlphaFoldDB" id="A0AAN9U8Z0"/>
<sequence length="257" mass="28208">MSVASILLPKDGEPISHAMWSINQIFGLKIINTMITTTGSSEDESLQDFTSVRGRIPFTGSFRSSSHGQFVERMGELSPEGGKRSLYKSITVKLNLALMSAAVDLWYRSADVIRSVVGHIHTLVLHPLPLGMLEASSRIAATDGATSPAVTSNFLGLNPQEGPLLIVEICTTYNNAENDDLVAKTHTKYLDEVTILAREMGLDYRYIFANYAWPTEPVMAGYGAERLACLRKVAAKYDPKGFFQGQFVGGFKIGRLR</sequence>
<evidence type="ECO:0000313" key="1">
    <source>
        <dbReference type="EMBL" id="KAK7740775.1"/>
    </source>
</evidence>
<keyword evidence="2" id="KW-1185">Reference proteome</keyword>
<name>A0AAN9U8Z0_9PEZI</name>
<evidence type="ECO:0000313" key="2">
    <source>
        <dbReference type="Proteomes" id="UP001320245"/>
    </source>
</evidence>
<proteinExistence type="predicted"/>
<comment type="caution">
    <text evidence="1">The sequence shown here is derived from an EMBL/GenBank/DDBJ whole genome shotgun (WGS) entry which is preliminary data.</text>
</comment>
<gene>
    <name evidence="1" type="ORF">SLS53_005243</name>
</gene>